<evidence type="ECO:0008006" key="3">
    <source>
        <dbReference type="Google" id="ProtNLM"/>
    </source>
</evidence>
<dbReference type="Proteomes" id="UP000029452">
    <property type="component" value="Unassembled WGS sequence"/>
</dbReference>
<protein>
    <recommendedName>
        <fullName evidence="3">DUF4276 family protein</fullName>
    </recommendedName>
</protein>
<sequence>MYDKEILEEFILRCANNEIARSDMGIETRICGGGSKVLKQFPGFLKEFQFNHPEIRKVFVVRDSDGKNLNELERQFREKITGWEFPFQVEFSFVIHEVEAWLLFDEAVLSRITGRKVQKIHSPLELQDPKTKLVQILSAGKIDYTPALARQIVSAMDLDILKSGTEVFRKFFSAIQSY</sequence>
<comment type="caution">
    <text evidence="1">The sequence shown here is derived from an EMBL/GenBank/DDBJ whole genome shotgun (WGS) entry which is preliminary data.</text>
</comment>
<dbReference type="InterPro" id="IPR025455">
    <property type="entry name" value="DUF4276"/>
</dbReference>
<reference evidence="1 2" key="1">
    <citation type="submission" date="2014-06" db="EMBL/GenBank/DDBJ databases">
        <title>Draft genome sequence of iron oxidizing acidophile Leptospirillum ferriphilum DSM14647.</title>
        <authorList>
            <person name="Cardenas J.P."/>
            <person name="Lazcano M."/>
            <person name="Ossandon F.J."/>
            <person name="Corbett M."/>
            <person name="Holmes D.S."/>
            <person name="Watkin E."/>
        </authorList>
    </citation>
    <scope>NUCLEOTIDE SEQUENCE [LARGE SCALE GENOMIC DNA]</scope>
    <source>
        <strain evidence="1 2">DSM 14647</strain>
    </source>
</reference>
<gene>
    <name evidence="1" type="ORF">LptCag_1924</name>
</gene>
<proteinExistence type="predicted"/>
<dbReference type="PATRIC" id="fig|178606.4.peg.457"/>
<dbReference type="Pfam" id="PF14103">
    <property type="entry name" value="DUF4276"/>
    <property type="match status" value="1"/>
</dbReference>
<accession>A0A094X7L1</accession>
<dbReference type="EMBL" id="JPGK01000002">
    <property type="protein sequence ID" value="KGA94494.1"/>
    <property type="molecule type" value="Genomic_DNA"/>
</dbReference>
<organism evidence="1 2">
    <name type="scientific">Leptospirillum ferriphilum</name>
    <dbReference type="NCBI Taxonomy" id="178606"/>
    <lineage>
        <taxon>Bacteria</taxon>
        <taxon>Pseudomonadati</taxon>
        <taxon>Nitrospirota</taxon>
        <taxon>Nitrospiria</taxon>
        <taxon>Nitrospirales</taxon>
        <taxon>Nitrospiraceae</taxon>
        <taxon>Leptospirillum</taxon>
    </lineage>
</organism>
<dbReference type="AlphaFoldDB" id="A0A094X7L1"/>
<name>A0A094X7L1_9BACT</name>
<evidence type="ECO:0000313" key="2">
    <source>
        <dbReference type="Proteomes" id="UP000029452"/>
    </source>
</evidence>
<evidence type="ECO:0000313" key="1">
    <source>
        <dbReference type="EMBL" id="KGA94494.1"/>
    </source>
</evidence>